<keyword evidence="1" id="KW-0175">Coiled coil</keyword>
<keyword evidence="4" id="KW-1185">Reference proteome</keyword>
<dbReference type="EMBL" id="SLWB01000012">
    <property type="protein sequence ID" value="TCN64716.1"/>
    <property type="molecule type" value="Genomic_DNA"/>
</dbReference>
<dbReference type="AlphaFoldDB" id="A0A4R2ECC6"/>
<feature type="region of interest" description="Disordered" evidence="2">
    <location>
        <begin position="1"/>
        <end position="50"/>
    </location>
</feature>
<dbReference type="RefSeq" id="WP_131839861.1">
    <property type="nucleotide sequence ID" value="NZ_SLWB01000012.1"/>
</dbReference>
<comment type="caution">
    <text evidence="3">The sequence shown here is derived from an EMBL/GenBank/DDBJ whole genome shotgun (WGS) entry which is preliminary data.</text>
</comment>
<protein>
    <submittedName>
        <fullName evidence="3">Uncharacterized protein DUF349</fullName>
    </submittedName>
</protein>
<sequence length="644" mass="75241">MESERNDALVPEEQLNNHVEDTVDATPAAETEVVEEEVTEPRHSVDFSEEEAMLAAEEIDLGEEEEGEDSAHPVVDYSGFSLQELVKALEAIVSNGSEASRREIEAIKIAFYKTLRADVEAKKAEFVKNGGEEAEFKAPECPEEPIIKDLILAYKNAKYLKSKEIEAEKENNYKEKLQILEELKALSEGSEAHNHTFQEFRNLQNRWKEIGQVPQSHVKDLWDNYHYLVEKFYDYIKINRELRDLDLKKNYEAKILLSEKAEELLLEPSVVLAFQKLQKLHEQWREVGPVAKEFKETLWERFKEATSKINKKHQEFYDLQKDEQKKNLDAKTVLCEKAEELLTIDPKSTKDWNKRSKDLIELQKVWKTIGFAPKKENSKIYQRFREACDAFFVKKREFYTQLKSQIEVNLQAKVELCVKAEEISSSADWKKATDELIALQKQWKEIGPVPRKHSDEVWKRFRAACDSFFTRKSEHFSGIDKRYEENLRAKEAIIEEIKAFEPSEDIPSNFESLKEFQRRWAEIGFVPMKDKERIQKEYREIIDAQFQKIKGSDAERKIVKFKGWVESNTGRGDKKFRAERDKLIGKIRQLESDISVWENNIGFFAKSKNADALIKEVNNKINKAKEEIALIEEKINLIDSQLPE</sequence>
<evidence type="ECO:0000256" key="2">
    <source>
        <dbReference type="SAM" id="MobiDB-lite"/>
    </source>
</evidence>
<accession>A0A4R2ECC6</accession>
<reference evidence="3 4" key="1">
    <citation type="submission" date="2019-03" db="EMBL/GenBank/DDBJ databases">
        <title>Genomic Encyclopedia of Archaeal and Bacterial Type Strains, Phase II (KMG-II): from individual species to whole genera.</title>
        <authorList>
            <person name="Goeker M."/>
        </authorList>
    </citation>
    <scope>NUCLEOTIDE SEQUENCE [LARGE SCALE GENOMIC DNA]</scope>
    <source>
        <strain evidence="3 4">RL-C</strain>
    </source>
</reference>
<gene>
    <name evidence="3" type="ORF">CLV25_11243</name>
</gene>
<dbReference type="OrthoDB" id="5422202at2"/>
<dbReference type="InterPro" id="IPR007139">
    <property type="entry name" value="DUF349"/>
</dbReference>
<proteinExistence type="predicted"/>
<evidence type="ECO:0000313" key="3">
    <source>
        <dbReference type="EMBL" id="TCN64716.1"/>
    </source>
</evidence>
<feature type="coiled-coil region" evidence="1">
    <location>
        <begin position="580"/>
        <end position="641"/>
    </location>
</feature>
<evidence type="ECO:0000256" key="1">
    <source>
        <dbReference type="SAM" id="Coils"/>
    </source>
</evidence>
<dbReference type="Proteomes" id="UP000294830">
    <property type="component" value="Unassembled WGS sequence"/>
</dbReference>
<name>A0A4R2ECC6_9BACT</name>
<dbReference type="Pfam" id="PF03993">
    <property type="entry name" value="DUF349"/>
    <property type="match status" value="5"/>
</dbReference>
<evidence type="ECO:0000313" key="4">
    <source>
        <dbReference type="Proteomes" id="UP000294830"/>
    </source>
</evidence>
<organism evidence="3 4">
    <name type="scientific">Acetobacteroides hydrogenigenes</name>
    <dbReference type="NCBI Taxonomy" id="979970"/>
    <lineage>
        <taxon>Bacteria</taxon>
        <taxon>Pseudomonadati</taxon>
        <taxon>Bacteroidota</taxon>
        <taxon>Bacteroidia</taxon>
        <taxon>Bacteroidales</taxon>
        <taxon>Rikenellaceae</taxon>
        <taxon>Acetobacteroides</taxon>
    </lineage>
</organism>